<dbReference type="SUPFAM" id="SSF53098">
    <property type="entry name" value="Ribonuclease H-like"/>
    <property type="match status" value="1"/>
</dbReference>
<dbReference type="GO" id="GO:0003964">
    <property type="term" value="F:RNA-directed DNA polymerase activity"/>
    <property type="evidence" value="ECO:0007669"/>
    <property type="project" value="UniProtKB-KW"/>
</dbReference>
<dbReference type="PANTHER" id="PTHR41694:SF5">
    <property type="entry name" value="RIBONUCLEASE H"/>
    <property type="match status" value="1"/>
</dbReference>
<keyword evidence="3" id="KW-0540">Nuclease</keyword>
<organism evidence="8 9">
    <name type="scientific">Lynx pardinus</name>
    <name type="common">Iberian lynx</name>
    <name type="synonym">Felis pardina</name>
    <dbReference type="NCBI Taxonomy" id="191816"/>
    <lineage>
        <taxon>Eukaryota</taxon>
        <taxon>Metazoa</taxon>
        <taxon>Chordata</taxon>
        <taxon>Craniata</taxon>
        <taxon>Vertebrata</taxon>
        <taxon>Euteleostomi</taxon>
        <taxon>Mammalia</taxon>
        <taxon>Eutheria</taxon>
        <taxon>Laurasiatheria</taxon>
        <taxon>Carnivora</taxon>
        <taxon>Feliformia</taxon>
        <taxon>Felidae</taxon>
        <taxon>Felinae</taxon>
        <taxon>Lynx</taxon>
    </lineage>
</organism>
<dbReference type="Proteomes" id="UP000386466">
    <property type="component" value="Unassembled WGS sequence"/>
</dbReference>
<dbReference type="GO" id="GO:0003676">
    <property type="term" value="F:nucleic acid binding"/>
    <property type="evidence" value="ECO:0007669"/>
    <property type="project" value="InterPro"/>
</dbReference>
<gene>
    <name evidence="8" type="ORF">LYPA_23C009311</name>
</gene>
<dbReference type="GO" id="GO:0004523">
    <property type="term" value="F:RNA-DNA hybrid ribonuclease activity"/>
    <property type="evidence" value="ECO:0007669"/>
    <property type="project" value="InterPro"/>
</dbReference>
<dbReference type="PANTHER" id="PTHR41694">
    <property type="entry name" value="ENDOGENOUS RETROVIRUS GROUP K MEMBER POL PROTEIN"/>
    <property type="match status" value="1"/>
</dbReference>
<dbReference type="Pfam" id="PF00075">
    <property type="entry name" value="RNase_H"/>
    <property type="match status" value="1"/>
</dbReference>
<reference evidence="8 9" key="1">
    <citation type="submission" date="2019-01" db="EMBL/GenBank/DDBJ databases">
        <authorList>
            <person name="Alioto T."/>
            <person name="Alioto T."/>
        </authorList>
    </citation>
    <scope>NUCLEOTIDE SEQUENCE [LARGE SCALE GENOMIC DNA]</scope>
</reference>
<keyword evidence="4" id="KW-0255">Endonuclease</keyword>
<dbReference type="InterPro" id="IPR036397">
    <property type="entry name" value="RNaseH_sf"/>
</dbReference>
<evidence type="ECO:0000313" key="8">
    <source>
        <dbReference type="EMBL" id="VFV27890.1"/>
    </source>
</evidence>
<dbReference type="InterPro" id="IPR002156">
    <property type="entry name" value="RNaseH_domain"/>
</dbReference>
<keyword evidence="8" id="KW-0645">Protease</keyword>
<evidence type="ECO:0000313" key="9">
    <source>
        <dbReference type="Proteomes" id="UP000386466"/>
    </source>
</evidence>
<accession>A0A485N388</accession>
<keyword evidence="9" id="KW-1185">Reference proteome</keyword>
<evidence type="ECO:0000256" key="1">
    <source>
        <dbReference type="ARBA" id="ARBA00022679"/>
    </source>
</evidence>
<evidence type="ECO:0000256" key="5">
    <source>
        <dbReference type="ARBA" id="ARBA00022801"/>
    </source>
</evidence>
<name>A0A485N388_LYNPA</name>
<dbReference type="EMBL" id="CAAGRJ010010620">
    <property type="protein sequence ID" value="VFV27890.1"/>
    <property type="molecule type" value="Genomic_DNA"/>
</dbReference>
<protein>
    <submittedName>
        <fullName evidence="8">Protease polymerase</fullName>
    </submittedName>
</protein>
<keyword evidence="2" id="KW-0548">Nucleotidyltransferase</keyword>
<dbReference type="Gene3D" id="3.30.420.10">
    <property type="entry name" value="Ribonuclease H-like superfamily/Ribonuclease H"/>
    <property type="match status" value="1"/>
</dbReference>
<evidence type="ECO:0000259" key="7">
    <source>
        <dbReference type="PROSITE" id="PS50879"/>
    </source>
</evidence>
<keyword evidence="6" id="KW-0695">RNA-directed DNA polymerase</keyword>
<dbReference type="AlphaFoldDB" id="A0A485N388"/>
<sequence length="153" mass="16681">MSNTYMTHYQSLLLNPPGVRFHPSAALNPATLLPNPDLDAPLHDCAGILEQVHGFRTDLTDRPLPYAEATCFTDGSSFVRDGHRYAGTGVVTEMDTIWAEALPHGTSAQRVELIALTKALTLGAGKRLHIYTDSRYAFATAHIHGAIYQEGGY</sequence>
<feature type="domain" description="RNase H type-1" evidence="7">
    <location>
        <begin position="65"/>
        <end position="153"/>
    </location>
</feature>
<evidence type="ECO:0000256" key="4">
    <source>
        <dbReference type="ARBA" id="ARBA00022759"/>
    </source>
</evidence>
<keyword evidence="5" id="KW-0378">Hydrolase</keyword>
<dbReference type="PROSITE" id="PS50879">
    <property type="entry name" value="RNASE_H_1"/>
    <property type="match status" value="1"/>
</dbReference>
<evidence type="ECO:0000256" key="6">
    <source>
        <dbReference type="ARBA" id="ARBA00022918"/>
    </source>
</evidence>
<evidence type="ECO:0000256" key="2">
    <source>
        <dbReference type="ARBA" id="ARBA00022695"/>
    </source>
</evidence>
<proteinExistence type="predicted"/>
<keyword evidence="1" id="KW-0808">Transferase</keyword>
<evidence type="ECO:0000256" key="3">
    <source>
        <dbReference type="ARBA" id="ARBA00022722"/>
    </source>
</evidence>
<dbReference type="GO" id="GO:0008233">
    <property type="term" value="F:peptidase activity"/>
    <property type="evidence" value="ECO:0007669"/>
    <property type="project" value="UniProtKB-KW"/>
</dbReference>
<dbReference type="InterPro" id="IPR012337">
    <property type="entry name" value="RNaseH-like_sf"/>
</dbReference>
<dbReference type="GO" id="GO:0006508">
    <property type="term" value="P:proteolysis"/>
    <property type="evidence" value="ECO:0007669"/>
    <property type="project" value="UniProtKB-KW"/>
</dbReference>